<dbReference type="AlphaFoldDB" id="A0A4U1JDV3"/>
<comment type="caution">
    <text evidence="2">The sequence shown here is derived from an EMBL/GenBank/DDBJ whole genome shotgun (WGS) entry which is preliminary data.</text>
</comment>
<accession>A0A4U1JDV3</accession>
<reference evidence="2 3" key="1">
    <citation type="submission" date="2019-04" db="EMBL/GenBank/DDBJ databases">
        <authorList>
            <person name="Li Y."/>
            <person name="Wang J."/>
        </authorList>
    </citation>
    <scope>NUCLEOTIDE SEQUENCE [LARGE SCALE GENOMIC DNA]</scope>
    <source>
        <strain evidence="2 3">DSM 14668</strain>
    </source>
</reference>
<dbReference type="OrthoDB" id="5519140at2"/>
<dbReference type="EMBL" id="SSMQ01000129">
    <property type="protein sequence ID" value="TKC93028.1"/>
    <property type="molecule type" value="Genomic_DNA"/>
</dbReference>
<evidence type="ECO:0000313" key="2">
    <source>
        <dbReference type="EMBL" id="TKD07431.1"/>
    </source>
</evidence>
<dbReference type="EMBL" id="SSMQ01000017">
    <property type="protein sequence ID" value="TKD07431.1"/>
    <property type="molecule type" value="Genomic_DNA"/>
</dbReference>
<name>A0A4U1JDV3_9BACT</name>
<sequence length="64" mass="7573">MIHTVDERLRQEARRFRLVFTCGDCAQYDPEGDRCSLGYPHVMHKEPDLDARDEVVFCKAFELR</sequence>
<protein>
    <submittedName>
        <fullName evidence="2">Uncharacterized protein</fullName>
    </submittedName>
</protein>
<organism evidence="2 3">
    <name type="scientific">Polyangium fumosum</name>
    <dbReference type="NCBI Taxonomy" id="889272"/>
    <lineage>
        <taxon>Bacteria</taxon>
        <taxon>Pseudomonadati</taxon>
        <taxon>Myxococcota</taxon>
        <taxon>Polyangia</taxon>
        <taxon>Polyangiales</taxon>
        <taxon>Polyangiaceae</taxon>
        <taxon>Polyangium</taxon>
    </lineage>
</organism>
<gene>
    <name evidence="2" type="ORF">E8A74_18500</name>
    <name evidence="1" type="ORF">E8A74_50040</name>
</gene>
<keyword evidence="3" id="KW-1185">Reference proteome</keyword>
<evidence type="ECO:0000313" key="3">
    <source>
        <dbReference type="Proteomes" id="UP000309215"/>
    </source>
</evidence>
<evidence type="ECO:0000313" key="1">
    <source>
        <dbReference type="EMBL" id="TKC93028.1"/>
    </source>
</evidence>
<dbReference type="Proteomes" id="UP000309215">
    <property type="component" value="Unassembled WGS sequence"/>
</dbReference>
<proteinExistence type="predicted"/>
<dbReference type="RefSeq" id="WP_136930347.1">
    <property type="nucleotide sequence ID" value="NZ_SSMQ01000017.1"/>
</dbReference>